<dbReference type="Proteomes" id="UP001412067">
    <property type="component" value="Unassembled WGS sequence"/>
</dbReference>
<protein>
    <submittedName>
        <fullName evidence="1">Uncharacterized protein</fullName>
    </submittedName>
</protein>
<dbReference type="PANTHER" id="PTHR35278:SF1">
    <property type="entry name" value="F8K7.16"/>
    <property type="match status" value="1"/>
</dbReference>
<reference evidence="1 2" key="1">
    <citation type="journal article" date="2022" name="Nat. Plants">
        <title>Genomes of leafy and leafless Platanthera orchids illuminate the evolution of mycoheterotrophy.</title>
        <authorList>
            <person name="Li M.H."/>
            <person name="Liu K.W."/>
            <person name="Li Z."/>
            <person name="Lu H.C."/>
            <person name="Ye Q.L."/>
            <person name="Zhang D."/>
            <person name="Wang J.Y."/>
            <person name="Li Y.F."/>
            <person name="Zhong Z.M."/>
            <person name="Liu X."/>
            <person name="Yu X."/>
            <person name="Liu D.K."/>
            <person name="Tu X.D."/>
            <person name="Liu B."/>
            <person name="Hao Y."/>
            <person name="Liao X.Y."/>
            <person name="Jiang Y.T."/>
            <person name="Sun W.H."/>
            <person name="Chen J."/>
            <person name="Chen Y.Q."/>
            <person name="Ai Y."/>
            <person name="Zhai J.W."/>
            <person name="Wu S.S."/>
            <person name="Zhou Z."/>
            <person name="Hsiao Y.Y."/>
            <person name="Wu W.L."/>
            <person name="Chen Y.Y."/>
            <person name="Lin Y.F."/>
            <person name="Hsu J.L."/>
            <person name="Li C.Y."/>
            <person name="Wang Z.W."/>
            <person name="Zhao X."/>
            <person name="Zhong W.Y."/>
            <person name="Ma X.K."/>
            <person name="Ma L."/>
            <person name="Huang J."/>
            <person name="Chen G.Z."/>
            <person name="Huang M.Z."/>
            <person name="Huang L."/>
            <person name="Peng D.H."/>
            <person name="Luo Y.B."/>
            <person name="Zou S.Q."/>
            <person name="Chen S.P."/>
            <person name="Lan S."/>
            <person name="Tsai W.C."/>
            <person name="Van de Peer Y."/>
            <person name="Liu Z.J."/>
        </authorList>
    </citation>
    <scope>NUCLEOTIDE SEQUENCE [LARGE SCALE GENOMIC DNA]</scope>
    <source>
        <strain evidence="1">Lor288</strain>
    </source>
</reference>
<evidence type="ECO:0000313" key="1">
    <source>
        <dbReference type="EMBL" id="KAK8966646.1"/>
    </source>
</evidence>
<comment type="caution">
    <text evidence="1">The sequence shown here is derived from an EMBL/GenBank/DDBJ whole genome shotgun (WGS) entry which is preliminary data.</text>
</comment>
<keyword evidence="2" id="KW-1185">Reference proteome</keyword>
<sequence length="189" mass="22638">MHVFAQLKMRSDMGSYMLHRELLHRKPAEAARRINPLLCRNMCKMLWACLASCFSSCEDGCLLTWSKLKDLKRAKRDSETDTEMYNYSWSDEDLEERISYPRRSNGLKFRRSLSHRSGERRRFHMSRSLRPRSHRVTVGISRRSAYVNERFRPRRHTDCVDAVHNFKVTRTSKFVQKGSGRRVYLKRYR</sequence>
<evidence type="ECO:0000313" key="2">
    <source>
        <dbReference type="Proteomes" id="UP001412067"/>
    </source>
</evidence>
<accession>A0ABR2MRH4</accession>
<organism evidence="1 2">
    <name type="scientific">Platanthera guangdongensis</name>
    <dbReference type="NCBI Taxonomy" id="2320717"/>
    <lineage>
        <taxon>Eukaryota</taxon>
        <taxon>Viridiplantae</taxon>
        <taxon>Streptophyta</taxon>
        <taxon>Embryophyta</taxon>
        <taxon>Tracheophyta</taxon>
        <taxon>Spermatophyta</taxon>
        <taxon>Magnoliopsida</taxon>
        <taxon>Liliopsida</taxon>
        <taxon>Asparagales</taxon>
        <taxon>Orchidaceae</taxon>
        <taxon>Orchidoideae</taxon>
        <taxon>Orchideae</taxon>
        <taxon>Orchidinae</taxon>
        <taxon>Platanthera</taxon>
    </lineage>
</organism>
<dbReference type="EMBL" id="JBBWWR010000005">
    <property type="protein sequence ID" value="KAK8966646.1"/>
    <property type="molecule type" value="Genomic_DNA"/>
</dbReference>
<gene>
    <name evidence="1" type="ORF">KSP40_PGU011246</name>
</gene>
<proteinExistence type="predicted"/>
<name>A0ABR2MRH4_9ASPA</name>
<dbReference type="PANTHER" id="PTHR35278">
    <property type="entry name" value="TRANSMEMBRANE PROTEIN-RELATED"/>
    <property type="match status" value="1"/>
</dbReference>